<dbReference type="InterPro" id="IPR017969">
    <property type="entry name" value="Heavy-metal-associated_CS"/>
</dbReference>
<dbReference type="SUPFAM" id="SSF55008">
    <property type="entry name" value="HMA, heavy metal-associated domain"/>
    <property type="match status" value="1"/>
</dbReference>
<dbReference type="OrthoDB" id="689350at2759"/>
<evidence type="ECO:0000259" key="2">
    <source>
        <dbReference type="PROSITE" id="PS50846"/>
    </source>
</evidence>
<dbReference type="eggNOG" id="ENOG502T04V">
    <property type="taxonomic scope" value="Eukaryota"/>
</dbReference>
<organism evidence="4">
    <name type="scientific">Micromonas pusilla (strain CCMP1545)</name>
    <name type="common">Picoplanktonic green alga</name>
    <dbReference type="NCBI Taxonomy" id="564608"/>
    <lineage>
        <taxon>Eukaryota</taxon>
        <taxon>Viridiplantae</taxon>
        <taxon>Chlorophyta</taxon>
        <taxon>Mamiellophyceae</taxon>
        <taxon>Mamiellales</taxon>
        <taxon>Mamiellaceae</taxon>
        <taxon>Micromonas</taxon>
    </lineage>
</organism>
<dbReference type="OMA" id="DGMMCEG"/>
<evidence type="ECO:0000313" key="4">
    <source>
        <dbReference type="Proteomes" id="UP000001876"/>
    </source>
</evidence>
<feature type="domain" description="HMA" evidence="2">
    <location>
        <begin position="48"/>
        <end position="119"/>
    </location>
</feature>
<sequence>MATMTSVAAPALGSALRRPARTARRVVARASSRPARVVAAAADDAEPIEIVLKVEGMMCEGCASSVTEALEATGAVSGVEVDLESKLVTVSVPCESQMDGLAAMPKLVDAVKGAGFDAEPEF</sequence>
<dbReference type="InterPro" id="IPR006121">
    <property type="entry name" value="HMA_dom"/>
</dbReference>
<dbReference type="InterPro" id="IPR036163">
    <property type="entry name" value="HMA_dom_sf"/>
</dbReference>
<dbReference type="AlphaFoldDB" id="C1N003"/>
<name>C1N003_MICPC</name>
<keyword evidence="1" id="KW-0479">Metal-binding</keyword>
<dbReference type="Pfam" id="PF00403">
    <property type="entry name" value="HMA"/>
    <property type="match status" value="1"/>
</dbReference>
<evidence type="ECO:0000313" key="3">
    <source>
        <dbReference type="EMBL" id="EEH54692.1"/>
    </source>
</evidence>
<proteinExistence type="predicted"/>
<evidence type="ECO:0000256" key="1">
    <source>
        <dbReference type="ARBA" id="ARBA00022723"/>
    </source>
</evidence>
<dbReference type="RefSeq" id="XP_003061042.1">
    <property type="nucleotide sequence ID" value="XM_003060996.1"/>
</dbReference>
<dbReference type="Proteomes" id="UP000001876">
    <property type="component" value="Unassembled WGS sequence"/>
</dbReference>
<dbReference type="PROSITE" id="PS01047">
    <property type="entry name" value="HMA_1"/>
    <property type="match status" value="1"/>
</dbReference>
<protein>
    <submittedName>
        <fullName evidence="3">Predicted protein</fullName>
    </submittedName>
</protein>
<dbReference type="Gene3D" id="3.30.70.100">
    <property type="match status" value="1"/>
</dbReference>
<dbReference type="GeneID" id="9686750"/>
<dbReference type="PROSITE" id="PS50846">
    <property type="entry name" value="HMA_2"/>
    <property type="match status" value="1"/>
</dbReference>
<accession>C1N003</accession>
<gene>
    <name evidence="3" type="ORF">MICPUCDRAFT_41425</name>
</gene>
<keyword evidence="4" id="KW-1185">Reference proteome</keyword>
<dbReference type="KEGG" id="mpp:MICPUCDRAFT_41425"/>
<dbReference type="EMBL" id="GG663743">
    <property type="protein sequence ID" value="EEH54692.1"/>
    <property type="molecule type" value="Genomic_DNA"/>
</dbReference>
<reference evidence="3 4" key="1">
    <citation type="journal article" date="2009" name="Science">
        <title>Green evolution and dynamic adaptations revealed by genomes of the marine picoeukaryotes Micromonas.</title>
        <authorList>
            <person name="Worden A.Z."/>
            <person name="Lee J.H."/>
            <person name="Mock T."/>
            <person name="Rouze P."/>
            <person name="Simmons M.P."/>
            <person name="Aerts A.L."/>
            <person name="Allen A.E."/>
            <person name="Cuvelier M.L."/>
            <person name="Derelle E."/>
            <person name="Everett M.V."/>
            <person name="Foulon E."/>
            <person name="Grimwood J."/>
            <person name="Gundlach H."/>
            <person name="Henrissat B."/>
            <person name="Napoli C."/>
            <person name="McDonald S.M."/>
            <person name="Parker M.S."/>
            <person name="Rombauts S."/>
            <person name="Salamov A."/>
            <person name="Von Dassow P."/>
            <person name="Badger J.H."/>
            <person name="Coutinho P.M."/>
            <person name="Demir E."/>
            <person name="Dubchak I."/>
            <person name="Gentemann C."/>
            <person name="Eikrem W."/>
            <person name="Gready J.E."/>
            <person name="John U."/>
            <person name="Lanier W."/>
            <person name="Lindquist E.A."/>
            <person name="Lucas S."/>
            <person name="Mayer K.F."/>
            <person name="Moreau H."/>
            <person name="Not F."/>
            <person name="Otillar R."/>
            <person name="Panaud O."/>
            <person name="Pangilinan J."/>
            <person name="Paulsen I."/>
            <person name="Piegu B."/>
            <person name="Poliakov A."/>
            <person name="Robbens S."/>
            <person name="Schmutz J."/>
            <person name="Toulza E."/>
            <person name="Wyss T."/>
            <person name="Zelensky A."/>
            <person name="Zhou K."/>
            <person name="Armbrust E.V."/>
            <person name="Bhattacharya D."/>
            <person name="Goodenough U.W."/>
            <person name="Van de Peer Y."/>
            <person name="Grigoriev I.V."/>
        </authorList>
    </citation>
    <scope>NUCLEOTIDE SEQUENCE [LARGE SCALE GENOMIC DNA]</scope>
    <source>
        <strain evidence="3 4">CCMP1545</strain>
    </source>
</reference>
<dbReference type="CDD" id="cd00371">
    <property type="entry name" value="HMA"/>
    <property type="match status" value="1"/>
</dbReference>
<dbReference type="GO" id="GO:0046872">
    <property type="term" value="F:metal ion binding"/>
    <property type="evidence" value="ECO:0007669"/>
    <property type="project" value="UniProtKB-KW"/>
</dbReference>